<keyword evidence="2" id="KW-1185">Reference proteome</keyword>
<sequence length="90" mass="10339">MVPALLFAGSAIAQQYPIMDMMADNLVQKYQQSSCEQLWHERAEKQGKPKPEREQQAVQMLRDDPQMRTAFINRVAAPILNKMFECGMIP</sequence>
<name>A0ABN0FCV7_9BURK</name>
<organism evidence="1 2">
    <name type="scientific">Paraburkholderia hospita</name>
    <dbReference type="NCBI Taxonomy" id="169430"/>
    <lineage>
        <taxon>Bacteria</taxon>
        <taxon>Pseudomonadati</taxon>
        <taxon>Pseudomonadota</taxon>
        <taxon>Betaproteobacteria</taxon>
        <taxon>Burkholderiales</taxon>
        <taxon>Burkholderiaceae</taxon>
        <taxon>Paraburkholderia</taxon>
    </lineage>
</organism>
<dbReference type="EMBL" id="AKAU01000193">
    <property type="protein sequence ID" value="EIM96410.1"/>
    <property type="molecule type" value="Genomic_DNA"/>
</dbReference>
<evidence type="ECO:0000313" key="1">
    <source>
        <dbReference type="EMBL" id="EIM96410.1"/>
    </source>
</evidence>
<proteinExistence type="predicted"/>
<dbReference type="RefSeq" id="WP_007588932.1">
    <property type="nucleotide sequence ID" value="NZ_AKAU01000193.1"/>
</dbReference>
<evidence type="ECO:0000313" key="2">
    <source>
        <dbReference type="Proteomes" id="UP000004980"/>
    </source>
</evidence>
<accession>A0ABN0FCV7</accession>
<reference evidence="1 2" key="1">
    <citation type="journal article" date="2012" name="J. Bacteriol.">
        <title>Draft Genome Sequence of the Soil Bacterium Burkholderia terrae Strain BS001, Which Interacts with Fungal Surface Structures.</title>
        <authorList>
            <person name="Nazir R."/>
            <person name="Hansen M.A."/>
            <person name="Sorensen S."/>
            <person name="van Elsas J.D."/>
        </authorList>
    </citation>
    <scope>NUCLEOTIDE SEQUENCE [LARGE SCALE GENOMIC DNA]</scope>
    <source>
        <strain evidence="1 2">BS001</strain>
    </source>
</reference>
<dbReference type="GeneID" id="55529307"/>
<gene>
    <name evidence="1" type="ORF">WQE_33661</name>
</gene>
<dbReference type="Proteomes" id="UP000004980">
    <property type="component" value="Unassembled WGS sequence"/>
</dbReference>
<comment type="caution">
    <text evidence="1">The sequence shown here is derived from an EMBL/GenBank/DDBJ whole genome shotgun (WGS) entry which is preliminary data.</text>
</comment>
<protein>
    <submittedName>
        <fullName evidence="1">Uncharacterized protein</fullName>
    </submittedName>
</protein>